<dbReference type="SMART" id="SM01236">
    <property type="entry name" value="Haem_oxygenase_2"/>
    <property type="match status" value="1"/>
</dbReference>
<reference evidence="1 2" key="1">
    <citation type="submission" date="2020-08" db="EMBL/GenBank/DDBJ databases">
        <title>Sequencing the genomes of 1000 actinobacteria strains.</title>
        <authorList>
            <person name="Klenk H.-P."/>
        </authorList>
    </citation>
    <scope>NUCLEOTIDE SEQUENCE [LARGE SCALE GENOMIC DNA]</scope>
    <source>
        <strain evidence="1 2">DSM 45859</strain>
    </source>
</reference>
<protein>
    <recommendedName>
        <fullName evidence="3">Heme oxygenase-like protein</fullName>
    </recommendedName>
</protein>
<dbReference type="AlphaFoldDB" id="A0A840J615"/>
<keyword evidence="2" id="KW-1185">Reference proteome</keyword>
<accession>A0A840J615</accession>
<evidence type="ECO:0000313" key="1">
    <source>
        <dbReference type="EMBL" id="MBB4689129.1"/>
    </source>
</evidence>
<dbReference type="InterPro" id="IPR016084">
    <property type="entry name" value="Haem_Oase-like_multi-hlx"/>
</dbReference>
<organism evidence="1 2">
    <name type="scientific">Amycolatopsis jiangsuensis</name>
    <dbReference type="NCBI Taxonomy" id="1181879"/>
    <lineage>
        <taxon>Bacteria</taxon>
        <taxon>Bacillati</taxon>
        <taxon>Actinomycetota</taxon>
        <taxon>Actinomycetes</taxon>
        <taxon>Pseudonocardiales</taxon>
        <taxon>Pseudonocardiaceae</taxon>
        <taxon>Amycolatopsis</taxon>
    </lineage>
</organism>
<gene>
    <name evidence="1" type="ORF">BJY18_006614</name>
</gene>
<proteinExistence type="predicted"/>
<dbReference type="Pfam" id="PF14518">
    <property type="entry name" value="Haem_oxygenas_2"/>
    <property type="match status" value="1"/>
</dbReference>
<sequence>MTLELSAALPNARGPVSDTVLAAFAGPADAPLSAAGVADADPLGDDVQLALHLCYELHYRGLAGVPEDREWDASLLAWRAVLEARFLDALRAAVPGGDDVEQEFTGLLSEPVDGTGVSHFLRDEGQWWQLREMFAHRSIYHLKEADPHAWVIPRLHGRAKAALVAVEFDEFGGGRAERVHAQLFADLLRAAGLPADYLALLDRVPAPMLAIVNMMSLFGLHRRLRGALVGHFAAAEITTAPSAQRLDQALERLGGPAECRFFYTEHVEADAVHEQVMRTDVVGGLLSEEPELAADVVFGIQATGYLEGRLEEHLLGAWRSGKTSLRQSLD</sequence>
<dbReference type="SUPFAM" id="SSF48613">
    <property type="entry name" value="Heme oxygenase-like"/>
    <property type="match status" value="1"/>
</dbReference>
<dbReference type="Proteomes" id="UP000581769">
    <property type="component" value="Unassembled WGS sequence"/>
</dbReference>
<dbReference type="RefSeq" id="WP_184783713.1">
    <property type="nucleotide sequence ID" value="NZ_JACHMG010000001.1"/>
</dbReference>
<evidence type="ECO:0008006" key="3">
    <source>
        <dbReference type="Google" id="ProtNLM"/>
    </source>
</evidence>
<evidence type="ECO:0000313" key="2">
    <source>
        <dbReference type="Proteomes" id="UP000581769"/>
    </source>
</evidence>
<dbReference type="EMBL" id="JACHMG010000001">
    <property type="protein sequence ID" value="MBB4689129.1"/>
    <property type="molecule type" value="Genomic_DNA"/>
</dbReference>
<dbReference type="Gene3D" id="1.20.910.10">
    <property type="entry name" value="Heme oxygenase-like"/>
    <property type="match status" value="1"/>
</dbReference>
<name>A0A840J615_9PSEU</name>
<comment type="caution">
    <text evidence="1">The sequence shown here is derived from an EMBL/GenBank/DDBJ whole genome shotgun (WGS) entry which is preliminary data.</text>
</comment>